<accession>A0A1D1W0E4</accession>
<dbReference type="InterPro" id="IPR024079">
    <property type="entry name" value="MetalloPept_cat_dom_sf"/>
</dbReference>
<dbReference type="AlphaFoldDB" id="A0A1D1W0E4"/>
<protein>
    <recommendedName>
        <fullName evidence="4">Peptidase M12A domain-containing protein</fullName>
    </recommendedName>
</protein>
<keyword evidence="3" id="KW-1185">Reference proteome</keyword>
<evidence type="ECO:0000313" key="2">
    <source>
        <dbReference type="EMBL" id="GAV07072.1"/>
    </source>
</evidence>
<feature type="chain" id="PRO_5008899072" description="Peptidase M12A domain-containing protein" evidence="1">
    <location>
        <begin position="21"/>
        <end position="669"/>
    </location>
</feature>
<comment type="caution">
    <text evidence="2">The sequence shown here is derived from an EMBL/GenBank/DDBJ whole genome shotgun (WGS) entry which is preliminary data.</text>
</comment>
<sequence>MPSALASFFLVGMVMQAGEAAYRVLPGANFPYSEWPSNVIKYRAEGYTTKEFQALQDAMSKIREETGGCIQFERDIQTTGPGSAPFIQFQKAMPPGGNSAMCWTYPGYHQGQTGRNSGQLAVMFGGAAADSTGNEDGSCLGPGREREAMALLVNILGLYSEYQRDDRETAAMGQPAPMTFNAAGDSARNELVKDSLKSKFIFGPSNRAVVNVNATYKSAFDLNSITMISGEKYAKSFNKPVFSTSRVVGAKARLSVDDCTALLDMYGKYCPASLGYPRAGTRLQCRDDPYASGSAAGPSFKVPGTPEPASITRGIQCASPSASTTSPATVPLVLATLPLDGLVPPTATDTIQVSWKTPVPGMSVDSPLPVSKNLVVDLAVTTGAFGFKPCGTNTPCQYVVNFVLDKRPTRSISVTAAVQVTTGGTAPQTYTVPIQVELNCAPRFESVTANIGPIPNAVQPRTFQAGDGLQEYLPAVLPLSGGTTAGGTRINSQIVQYEAGTATAAGKPGLANYIVNYVVDTSGKPIGEPGQVTGTNAAPTLNKVFVHCIAAAAPSVLAGPNIVAIIRASDPDMDDFSYFTYTGLPKEQWSITPDGVLSVSALGTPVGSDATVTLPNSIAPAAIGGETASIDAYTTTVKTRDVSVVAVDSKGASSILHLRFELGCGQVPN</sequence>
<organism evidence="2 3">
    <name type="scientific">Ramazzottius varieornatus</name>
    <name type="common">Water bear</name>
    <name type="synonym">Tardigrade</name>
    <dbReference type="NCBI Taxonomy" id="947166"/>
    <lineage>
        <taxon>Eukaryota</taxon>
        <taxon>Metazoa</taxon>
        <taxon>Ecdysozoa</taxon>
        <taxon>Tardigrada</taxon>
        <taxon>Eutardigrada</taxon>
        <taxon>Parachela</taxon>
        <taxon>Hypsibioidea</taxon>
        <taxon>Ramazzottiidae</taxon>
        <taxon>Ramazzottius</taxon>
    </lineage>
</organism>
<name>A0A1D1W0E4_RAMVA</name>
<dbReference type="Proteomes" id="UP000186922">
    <property type="component" value="Unassembled WGS sequence"/>
</dbReference>
<dbReference type="OrthoDB" id="10639706at2759"/>
<proteinExistence type="predicted"/>
<feature type="signal peptide" evidence="1">
    <location>
        <begin position="1"/>
        <end position="20"/>
    </location>
</feature>
<evidence type="ECO:0008006" key="4">
    <source>
        <dbReference type="Google" id="ProtNLM"/>
    </source>
</evidence>
<dbReference type="GO" id="GO:0008237">
    <property type="term" value="F:metallopeptidase activity"/>
    <property type="evidence" value="ECO:0007669"/>
    <property type="project" value="InterPro"/>
</dbReference>
<dbReference type="EMBL" id="BDGG01000014">
    <property type="protein sequence ID" value="GAV07072.1"/>
    <property type="molecule type" value="Genomic_DNA"/>
</dbReference>
<dbReference type="Gene3D" id="3.40.390.10">
    <property type="entry name" value="Collagenase (Catalytic Domain)"/>
    <property type="match status" value="1"/>
</dbReference>
<reference evidence="2 3" key="1">
    <citation type="journal article" date="2016" name="Nat. Commun.">
        <title>Extremotolerant tardigrade genome and improved radiotolerance of human cultured cells by tardigrade-unique protein.</title>
        <authorList>
            <person name="Hashimoto T."/>
            <person name="Horikawa D.D."/>
            <person name="Saito Y."/>
            <person name="Kuwahara H."/>
            <person name="Kozuka-Hata H."/>
            <person name="Shin-I T."/>
            <person name="Minakuchi Y."/>
            <person name="Ohishi K."/>
            <person name="Motoyama A."/>
            <person name="Aizu T."/>
            <person name="Enomoto A."/>
            <person name="Kondo K."/>
            <person name="Tanaka S."/>
            <person name="Hara Y."/>
            <person name="Koshikawa S."/>
            <person name="Sagara H."/>
            <person name="Miura T."/>
            <person name="Yokobori S."/>
            <person name="Miyagawa K."/>
            <person name="Suzuki Y."/>
            <person name="Kubo T."/>
            <person name="Oyama M."/>
            <person name="Kohara Y."/>
            <person name="Fujiyama A."/>
            <person name="Arakawa K."/>
            <person name="Katayama T."/>
            <person name="Toyoda A."/>
            <person name="Kunieda T."/>
        </authorList>
    </citation>
    <scope>NUCLEOTIDE SEQUENCE [LARGE SCALE GENOMIC DNA]</scope>
    <source>
        <strain evidence="2 3">YOKOZUNA-1</strain>
    </source>
</reference>
<evidence type="ECO:0000313" key="3">
    <source>
        <dbReference type="Proteomes" id="UP000186922"/>
    </source>
</evidence>
<evidence type="ECO:0000256" key="1">
    <source>
        <dbReference type="SAM" id="SignalP"/>
    </source>
</evidence>
<keyword evidence="1" id="KW-0732">Signal</keyword>
<gene>
    <name evidence="2" type="primary">RvY_16954-1</name>
    <name evidence="2" type="synonym">RvY_16954.1</name>
    <name evidence="2" type="ORF">RvY_16954</name>
</gene>